<dbReference type="EMBL" id="JBHMCF010000025">
    <property type="protein sequence ID" value="MFB9472330.1"/>
    <property type="molecule type" value="Genomic_DNA"/>
</dbReference>
<name>A0ABV5NPV5_9ACTN</name>
<comment type="caution">
    <text evidence="1">The sequence shown here is derived from an EMBL/GenBank/DDBJ whole genome shotgun (WGS) entry which is preliminary data.</text>
</comment>
<evidence type="ECO:0000313" key="1">
    <source>
        <dbReference type="EMBL" id="MFB9472330.1"/>
    </source>
</evidence>
<dbReference type="RefSeq" id="WP_345395560.1">
    <property type="nucleotide sequence ID" value="NZ_BAAAXS010000001.1"/>
</dbReference>
<gene>
    <name evidence="1" type="ORF">ACFFR3_22710</name>
</gene>
<sequence>MSWPSPDQDRLYFDQIMRQTEDAMRHLRTAKQLIGQVAGTGVAADGFIKVTAGAGGALSGIDLNPRLLRLPPAVIGRELTKAVRAAQDDAARRSREIVDEVGTYVEALPEPLDETFVRRRVDAAMRDLLAGDR</sequence>
<proteinExistence type="predicted"/>
<protein>
    <submittedName>
        <fullName evidence="1">YbaB/EbfC family nucleoid-associated protein</fullName>
    </submittedName>
</protein>
<reference evidence="1 2" key="1">
    <citation type="submission" date="2024-09" db="EMBL/GenBank/DDBJ databases">
        <authorList>
            <person name="Sun Q."/>
            <person name="Mori K."/>
        </authorList>
    </citation>
    <scope>NUCLEOTIDE SEQUENCE [LARGE SCALE GENOMIC DNA]</scope>
    <source>
        <strain evidence="1 2">JCM 3324</strain>
    </source>
</reference>
<evidence type="ECO:0000313" key="2">
    <source>
        <dbReference type="Proteomes" id="UP001589568"/>
    </source>
</evidence>
<dbReference type="Pfam" id="PF02575">
    <property type="entry name" value="YbaB_DNA_bd"/>
    <property type="match status" value="1"/>
</dbReference>
<organism evidence="1 2">
    <name type="scientific">Nonomuraea salmonea</name>
    <dbReference type="NCBI Taxonomy" id="46181"/>
    <lineage>
        <taxon>Bacteria</taxon>
        <taxon>Bacillati</taxon>
        <taxon>Actinomycetota</taxon>
        <taxon>Actinomycetes</taxon>
        <taxon>Streptosporangiales</taxon>
        <taxon>Streptosporangiaceae</taxon>
        <taxon>Nonomuraea</taxon>
    </lineage>
</organism>
<dbReference type="SUPFAM" id="SSF82607">
    <property type="entry name" value="YbaB-like"/>
    <property type="match status" value="1"/>
</dbReference>
<dbReference type="InterPro" id="IPR036894">
    <property type="entry name" value="YbaB-like_sf"/>
</dbReference>
<dbReference type="Gene3D" id="3.30.1310.10">
    <property type="entry name" value="Nucleoid-associated protein YbaB-like domain"/>
    <property type="match status" value="1"/>
</dbReference>
<keyword evidence="2" id="KW-1185">Reference proteome</keyword>
<accession>A0ABV5NPV5</accession>
<dbReference type="Proteomes" id="UP001589568">
    <property type="component" value="Unassembled WGS sequence"/>
</dbReference>
<dbReference type="InterPro" id="IPR004401">
    <property type="entry name" value="YbaB/EbfC"/>
</dbReference>